<dbReference type="OrthoDB" id="309339at2759"/>
<dbReference type="Pfam" id="PF13414">
    <property type="entry name" value="TPR_11"/>
    <property type="match status" value="1"/>
</dbReference>
<evidence type="ECO:0000313" key="5">
    <source>
        <dbReference type="EMBL" id="KIY96256.1"/>
    </source>
</evidence>
<feature type="repeat" description="TPR" evidence="4">
    <location>
        <begin position="40"/>
        <end position="73"/>
    </location>
</feature>
<dbReference type="AlphaFoldDB" id="A0A0D2M4P4"/>
<dbReference type="PANTHER" id="PTHR44186:SF1">
    <property type="entry name" value="BARDET-BIEDL SYNDROME 4 PROTEIN"/>
    <property type="match status" value="1"/>
</dbReference>
<dbReference type="PANTHER" id="PTHR44186">
    <property type="match status" value="1"/>
</dbReference>
<keyword evidence="6" id="KW-1185">Reference proteome</keyword>
<dbReference type="InterPro" id="IPR019734">
    <property type="entry name" value="TPR_rpt"/>
</dbReference>
<dbReference type="GO" id="GO:0036064">
    <property type="term" value="C:ciliary basal body"/>
    <property type="evidence" value="ECO:0007669"/>
    <property type="project" value="TreeGrafter"/>
</dbReference>
<proteinExistence type="inferred from homology"/>
<evidence type="ECO:0000313" key="6">
    <source>
        <dbReference type="Proteomes" id="UP000054498"/>
    </source>
</evidence>
<comment type="similarity">
    <text evidence="3">Belongs to the BBS4 family.</text>
</comment>
<dbReference type="RefSeq" id="XP_013895276.1">
    <property type="nucleotide sequence ID" value="XM_014039822.1"/>
</dbReference>
<dbReference type="Pfam" id="PF13432">
    <property type="entry name" value="TPR_16"/>
    <property type="match status" value="2"/>
</dbReference>
<evidence type="ECO:0000256" key="4">
    <source>
        <dbReference type="PROSITE-ProRule" id="PRU00339"/>
    </source>
</evidence>
<keyword evidence="2 4" id="KW-0802">TPR repeat</keyword>
<feature type="repeat" description="TPR" evidence="4">
    <location>
        <begin position="108"/>
        <end position="141"/>
    </location>
</feature>
<dbReference type="InterPro" id="IPR011990">
    <property type="entry name" value="TPR-like_helical_dom_sf"/>
</dbReference>
<dbReference type="STRING" id="145388.A0A0D2M4P4"/>
<dbReference type="SUPFAM" id="SSF48452">
    <property type="entry name" value="TPR-like"/>
    <property type="match status" value="1"/>
</dbReference>
<dbReference type="GO" id="GO:0060271">
    <property type="term" value="P:cilium assembly"/>
    <property type="evidence" value="ECO:0007669"/>
    <property type="project" value="TreeGrafter"/>
</dbReference>
<accession>A0A0D2M4P4</accession>
<dbReference type="PROSITE" id="PS50005">
    <property type="entry name" value="TPR"/>
    <property type="match status" value="4"/>
</dbReference>
<dbReference type="GeneID" id="25728995"/>
<dbReference type="Gene3D" id="1.25.40.10">
    <property type="entry name" value="Tetratricopeptide repeat domain"/>
    <property type="match status" value="3"/>
</dbReference>
<name>A0A0D2M4P4_9CHLO</name>
<evidence type="ECO:0000256" key="3">
    <source>
        <dbReference type="ARBA" id="ARBA00023778"/>
    </source>
</evidence>
<reference evidence="5 6" key="1">
    <citation type="journal article" date="2013" name="BMC Genomics">
        <title>Reconstruction of the lipid metabolism for the microalga Monoraphidium neglectum from its genome sequence reveals characteristics suitable for biofuel production.</title>
        <authorList>
            <person name="Bogen C."/>
            <person name="Al-Dilaimi A."/>
            <person name="Albersmeier A."/>
            <person name="Wichmann J."/>
            <person name="Grundmann M."/>
            <person name="Rupp O."/>
            <person name="Lauersen K.J."/>
            <person name="Blifernez-Klassen O."/>
            <person name="Kalinowski J."/>
            <person name="Goesmann A."/>
            <person name="Mussgnug J.H."/>
            <person name="Kruse O."/>
        </authorList>
    </citation>
    <scope>NUCLEOTIDE SEQUENCE [LARGE SCALE GENOMIC DNA]</scope>
    <source>
        <strain evidence="5 6">SAG 48.87</strain>
    </source>
</reference>
<dbReference type="SMART" id="SM00028">
    <property type="entry name" value="TPR"/>
    <property type="match status" value="8"/>
</dbReference>
<sequence length="374" mass="40364">MKRCNATTATADAVADTAAWRIQESLRLFQQATALNPHNVLNLKQVGRSLALLGKHRQAVDVYQEAQKLSPDDWELWYSRGLCLSHLKDQQDSALECFGCANAIQPNDGTYIQIGQILAARDQLSAAIDNYGEALQQSPESPELLTALGLLLLRAGDSQRAFDQLGASLLHEPRGARAILAAGSIIQDHGDHDAALVKYRVAAVVEPHCPQLWNNIGMAFFGKQARRYIAAISCLSRALYLAPFEWLTAHNLGLAYLAAGQAASAFQHLSAAVNLKPDFAPSYMLLAVALERLQDPDNARAACERALQLDPREPLVHLNCAVMLHNQGDGAGAAARLAAFRELSAEPEEAARLAADPEVEEAAAALELALGQRG</sequence>
<evidence type="ECO:0000256" key="1">
    <source>
        <dbReference type="ARBA" id="ARBA00022737"/>
    </source>
</evidence>
<feature type="repeat" description="TPR" evidence="4">
    <location>
        <begin position="246"/>
        <end position="279"/>
    </location>
</feature>
<organism evidence="5 6">
    <name type="scientific">Monoraphidium neglectum</name>
    <dbReference type="NCBI Taxonomy" id="145388"/>
    <lineage>
        <taxon>Eukaryota</taxon>
        <taxon>Viridiplantae</taxon>
        <taxon>Chlorophyta</taxon>
        <taxon>core chlorophytes</taxon>
        <taxon>Chlorophyceae</taxon>
        <taxon>CS clade</taxon>
        <taxon>Sphaeropleales</taxon>
        <taxon>Selenastraceae</taxon>
        <taxon>Monoraphidium</taxon>
    </lineage>
</organism>
<feature type="repeat" description="TPR" evidence="4">
    <location>
        <begin position="280"/>
        <end position="313"/>
    </location>
</feature>
<gene>
    <name evidence="5" type="ORF">MNEG_11706</name>
</gene>
<dbReference type="Proteomes" id="UP000054498">
    <property type="component" value="Unassembled WGS sequence"/>
</dbReference>
<dbReference type="GO" id="GO:0061512">
    <property type="term" value="P:protein localization to cilium"/>
    <property type="evidence" value="ECO:0007669"/>
    <property type="project" value="TreeGrafter"/>
</dbReference>
<dbReference type="EMBL" id="KK103090">
    <property type="protein sequence ID" value="KIY96256.1"/>
    <property type="molecule type" value="Genomic_DNA"/>
</dbReference>
<dbReference type="KEGG" id="mng:MNEG_11706"/>
<keyword evidence="1" id="KW-0677">Repeat</keyword>
<protein>
    <submittedName>
        <fullName evidence="5">Putative Bardet-Biedl syndrome 4 protein like protein</fullName>
    </submittedName>
</protein>
<evidence type="ECO:0000256" key="2">
    <source>
        <dbReference type="ARBA" id="ARBA00022803"/>
    </source>
</evidence>